<dbReference type="Proteomes" id="UP001611383">
    <property type="component" value="Chromosome"/>
</dbReference>
<dbReference type="RefSeq" id="WP_395812629.1">
    <property type="nucleotide sequence ID" value="NZ_CP043494.1"/>
</dbReference>
<evidence type="ECO:0000256" key="1">
    <source>
        <dbReference type="SAM" id="SignalP"/>
    </source>
</evidence>
<gene>
    <name evidence="2" type="ORF">F0U60_00145</name>
</gene>
<sequence length="190" mass="20537">MKMHMMATLATTALVGFGGANVAFNGSVDGHTLNVRDAAVVRVGDETGSTLMVVMSDQEGVCERLRQQQQASSSTELSFALFKVGPELEPLGAPTGVYSVRSLRDMELEPGALLSQAYFHKRDASCNEQVEDERALGYSGHIAFQEPDANGLAHLRYDISFGAQNDRVTGELSARLCDFTLSPPVDYTCK</sequence>
<evidence type="ECO:0000313" key="2">
    <source>
        <dbReference type="EMBL" id="WNG42675.1"/>
    </source>
</evidence>
<dbReference type="EMBL" id="CP043494">
    <property type="protein sequence ID" value="WNG42675.1"/>
    <property type="molecule type" value="Genomic_DNA"/>
</dbReference>
<feature type="signal peptide" evidence="1">
    <location>
        <begin position="1"/>
        <end position="22"/>
    </location>
</feature>
<evidence type="ECO:0000313" key="3">
    <source>
        <dbReference type="Proteomes" id="UP001611383"/>
    </source>
</evidence>
<keyword evidence="1" id="KW-0732">Signal</keyword>
<reference evidence="2 3" key="1">
    <citation type="submission" date="2019-08" db="EMBL/GenBank/DDBJ databases">
        <title>Archangium and Cystobacter genomes.</title>
        <authorList>
            <person name="Chen I.-C.K."/>
            <person name="Wielgoss S."/>
        </authorList>
    </citation>
    <scope>NUCLEOTIDE SEQUENCE [LARGE SCALE GENOMIC DNA]</scope>
    <source>
        <strain evidence="2 3">Cbm 6</strain>
    </source>
</reference>
<feature type="chain" id="PRO_5045387799" description="Lipoprotein" evidence="1">
    <location>
        <begin position="23"/>
        <end position="190"/>
    </location>
</feature>
<name>A0ABY9WJR7_9BACT</name>
<evidence type="ECO:0008006" key="4">
    <source>
        <dbReference type="Google" id="ProtNLM"/>
    </source>
</evidence>
<accession>A0ABY9WJR7</accession>
<protein>
    <recommendedName>
        <fullName evidence="4">Lipoprotein</fullName>
    </recommendedName>
</protein>
<keyword evidence="3" id="KW-1185">Reference proteome</keyword>
<proteinExistence type="predicted"/>
<organism evidence="2 3">
    <name type="scientific">Archangium minus</name>
    <dbReference type="NCBI Taxonomy" id="83450"/>
    <lineage>
        <taxon>Bacteria</taxon>
        <taxon>Pseudomonadati</taxon>
        <taxon>Myxococcota</taxon>
        <taxon>Myxococcia</taxon>
        <taxon>Myxococcales</taxon>
        <taxon>Cystobacterineae</taxon>
        <taxon>Archangiaceae</taxon>
        <taxon>Archangium</taxon>
    </lineage>
</organism>